<feature type="domain" description="ATP-grasp" evidence="6">
    <location>
        <begin position="116"/>
        <end position="312"/>
    </location>
</feature>
<dbReference type="PANTHER" id="PTHR43585">
    <property type="entry name" value="FUMIPYRROLE BIOSYNTHESIS PROTEIN C"/>
    <property type="match status" value="1"/>
</dbReference>
<dbReference type="GO" id="GO:0046872">
    <property type="term" value="F:metal ion binding"/>
    <property type="evidence" value="ECO:0007669"/>
    <property type="project" value="InterPro"/>
</dbReference>
<evidence type="ECO:0000256" key="5">
    <source>
        <dbReference type="PROSITE-ProRule" id="PRU00409"/>
    </source>
</evidence>
<dbReference type="EMBL" id="LT629711">
    <property type="protein sequence ID" value="SDP71753.1"/>
    <property type="molecule type" value="Genomic_DNA"/>
</dbReference>
<dbReference type="GO" id="GO:0016874">
    <property type="term" value="F:ligase activity"/>
    <property type="evidence" value="ECO:0007669"/>
    <property type="project" value="UniProtKB-KW"/>
</dbReference>
<dbReference type="GO" id="GO:0005524">
    <property type="term" value="F:ATP binding"/>
    <property type="evidence" value="ECO:0007669"/>
    <property type="project" value="UniProtKB-UniRule"/>
</dbReference>
<keyword evidence="2 5" id="KW-0547">Nucleotide-binding</keyword>
<dbReference type="RefSeq" id="WP_091788629.1">
    <property type="nucleotide sequence ID" value="NZ_LT629711.1"/>
</dbReference>
<dbReference type="Gene3D" id="3.40.50.20">
    <property type="match status" value="1"/>
</dbReference>
<dbReference type="PROSITE" id="PS50975">
    <property type="entry name" value="ATP_GRASP"/>
    <property type="match status" value="1"/>
</dbReference>
<gene>
    <name evidence="7" type="ORF">SAMN04489867_3589</name>
</gene>
<evidence type="ECO:0000256" key="2">
    <source>
        <dbReference type="ARBA" id="ARBA00022741"/>
    </source>
</evidence>
<keyword evidence="1" id="KW-0436">Ligase</keyword>
<dbReference type="Gene3D" id="3.30.1490.20">
    <property type="entry name" value="ATP-grasp fold, A domain"/>
    <property type="match status" value="1"/>
</dbReference>
<keyword evidence="3" id="KW-0658">Purine biosynthesis</keyword>
<dbReference type="Gene3D" id="3.30.470.20">
    <property type="entry name" value="ATP-grasp fold, B domain"/>
    <property type="match status" value="1"/>
</dbReference>
<dbReference type="AlphaFoldDB" id="A0A1H0V078"/>
<reference evidence="8" key="1">
    <citation type="submission" date="2016-10" db="EMBL/GenBank/DDBJ databases">
        <authorList>
            <person name="Varghese N."/>
            <person name="Submissions S."/>
        </authorList>
    </citation>
    <scope>NUCLEOTIDE SEQUENCE [LARGE SCALE GENOMIC DNA]</scope>
    <source>
        <strain evidence="8">DSM 22329</strain>
    </source>
</reference>
<dbReference type="SUPFAM" id="SSF56059">
    <property type="entry name" value="Glutathione synthetase ATP-binding domain-like"/>
    <property type="match status" value="1"/>
</dbReference>
<dbReference type="PANTHER" id="PTHR43585:SF2">
    <property type="entry name" value="ATP-GRASP ENZYME FSQD"/>
    <property type="match status" value="1"/>
</dbReference>
<organism evidence="7 8">
    <name type="scientific">Pedococcus dokdonensis</name>
    <dbReference type="NCBI Taxonomy" id="443156"/>
    <lineage>
        <taxon>Bacteria</taxon>
        <taxon>Bacillati</taxon>
        <taxon>Actinomycetota</taxon>
        <taxon>Actinomycetes</taxon>
        <taxon>Micrococcales</taxon>
        <taxon>Intrasporangiaceae</taxon>
        <taxon>Pedococcus</taxon>
    </lineage>
</organism>
<evidence type="ECO:0000256" key="4">
    <source>
        <dbReference type="ARBA" id="ARBA00022840"/>
    </source>
</evidence>
<dbReference type="InterPro" id="IPR013815">
    <property type="entry name" value="ATP_grasp_subdomain_1"/>
</dbReference>
<name>A0A1H0V078_9MICO</name>
<accession>A0A1H0V078</accession>
<dbReference type="InterPro" id="IPR052032">
    <property type="entry name" value="ATP-dep_AA_Ligase"/>
</dbReference>
<evidence type="ECO:0000259" key="6">
    <source>
        <dbReference type="PROSITE" id="PS50975"/>
    </source>
</evidence>
<protein>
    <submittedName>
        <fullName evidence="7">ATP-grasp domain-containing protein</fullName>
    </submittedName>
</protein>
<keyword evidence="8" id="KW-1185">Reference proteome</keyword>
<evidence type="ECO:0000256" key="1">
    <source>
        <dbReference type="ARBA" id="ARBA00022598"/>
    </source>
</evidence>
<dbReference type="Pfam" id="PF02222">
    <property type="entry name" value="ATP-grasp"/>
    <property type="match status" value="1"/>
</dbReference>
<evidence type="ECO:0000313" key="8">
    <source>
        <dbReference type="Proteomes" id="UP000199077"/>
    </source>
</evidence>
<dbReference type="Proteomes" id="UP000199077">
    <property type="component" value="Chromosome I"/>
</dbReference>
<dbReference type="InterPro" id="IPR003135">
    <property type="entry name" value="ATP-grasp_carboxylate-amine"/>
</dbReference>
<dbReference type="STRING" id="443156.SAMN04489867_3589"/>
<dbReference type="GO" id="GO:0006164">
    <property type="term" value="P:purine nucleotide biosynthetic process"/>
    <property type="evidence" value="ECO:0007669"/>
    <property type="project" value="UniProtKB-KW"/>
</dbReference>
<sequence length="407" mass="44600">MNIVFVEPGFPANQRRFALALASVGANVIGIGESDEYTLDDELRGAMSGYYKVGSVTDLRAMTEAVRFIQSKVWVDGLEATVEAHTMVAAQVREATGIPGTSVRTTWLCRDKPSMKQALREAGVPTAASAAIDHAHEAWAFAEAVGYPLILKPRDGAGAKDTMRVDNDHELSHALTEFGSHGATSIAIEEFVEGHEGFYDTIAKDGRVVHDWTTHYYPNVLEAMRSRWISPQFVTTNRMADSSFYAEVAAMGARVIEALGIGTSATHMEWFHGPKGLKFSEIGCRPPGVGCWDLYSASNDVDVYREWAHVIAHGVPESPMRRPYSAGIIALRPEADGHITGYSGIDEIQGRHGEWIIDGHFPPVGHHTQPVEAGYMANAYVRMRHPDYDTLRGMLDDVGRTIHVHAG</sequence>
<dbReference type="OrthoDB" id="24041at2"/>
<evidence type="ECO:0000313" key="7">
    <source>
        <dbReference type="EMBL" id="SDP71753.1"/>
    </source>
</evidence>
<evidence type="ECO:0000256" key="3">
    <source>
        <dbReference type="ARBA" id="ARBA00022755"/>
    </source>
</evidence>
<keyword evidence="4 5" id="KW-0067">ATP-binding</keyword>
<proteinExistence type="predicted"/>
<dbReference type="InterPro" id="IPR011761">
    <property type="entry name" value="ATP-grasp"/>
</dbReference>